<organism evidence="2 3">
    <name type="scientific">Exophiala sideris</name>
    <dbReference type="NCBI Taxonomy" id="1016849"/>
    <lineage>
        <taxon>Eukaryota</taxon>
        <taxon>Fungi</taxon>
        <taxon>Dikarya</taxon>
        <taxon>Ascomycota</taxon>
        <taxon>Pezizomycotina</taxon>
        <taxon>Eurotiomycetes</taxon>
        <taxon>Chaetothyriomycetidae</taxon>
        <taxon>Chaetothyriales</taxon>
        <taxon>Herpotrichiellaceae</taxon>
        <taxon>Exophiala</taxon>
    </lineage>
</organism>
<feature type="region of interest" description="Disordered" evidence="1">
    <location>
        <begin position="269"/>
        <end position="292"/>
    </location>
</feature>
<evidence type="ECO:0000313" key="3">
    <source>
        <dbReference type="Proteomes" id="UP001345691"/>
    </source>
</evidence>
<proteinExistence type="predicted"/>
<accession>A0ABR0J3V9</accession>
<gene>
    <name evidence="2" type="ORF">LTR69_008458</name>
</gene>
<feature type="region of interest" description="Disordered" evidence="1">
    <location>
        <begin position="326"/>
        <end position="388"/>
    </location>
</feature>
<name>A0ABR0J3V9_9EURO</name>
<feature type="compositionally biased region" description="Basic and acidic residues" evidence="1">
    <location>
        <begin position="328"/>
        <end position="373"/>
    </location>
</feature>
<evidence type="ECO:0000256" key="1">
    <source>
        <dbReference type="SAM" id="MobiDB-lite"/>
    </source>
</evidence>
<dbReference type="EMBL" id="JAVRRF010000020">
    <property type="protein sequence ID" value="KAK5055625.1"/>
    <property type="molecule type" value="Genomic_DNA"/>
</dbReference>
<sequence>MTLDSSRQPGDLVTRPILSQLLCDSPLLPGFQAKDPSIKRPVHFWCIISSQSVPFTLITQELPQSTRLSPNLSPSFYQTITLSSLRTTTYYYYPKRSQSNTQEGLDAQYRYITIARTPARSQSPPPSTPPLTHSNTSTPIIGSPSTPIERMARGATAQRVAFATDVTSIRRPRDDEYSVMTYYARHADRCNICANPYTAFKQDLPLCDRGYKYARDVAKYIYAKGGKPFSIIDKQNGDRVQIEVPADCQVINSLVKAFDHGLKVNSAPKPILVNPKPSERRERVERLDTGDRSPTYIYATQGYAYEAPRRERRYPREYDLVEIVPSSSRRDRNRSYREERYRKERPVSYHESSRGSLYERDEEERRRRQRYEEQPIVILADPRRREKR</sequence>
<protein>
    <submittedName>
        <fullName evidence="2">Uncharacterized protein</fullName>
    </submittedName>
</protein>
<feature type="compositionally biased region" description="Basic and acidic residues" evidence="1">
    <location>
        <begin position="277"/>
        <end position="291"/>
    </location>
</feature>
<feature type="region of interest" description="Disordered" evidence="1">
    <location>
        <begin position="116"/>
        <end position="143"/>
    </location>
</feature>
<reference evidence="2 3" key="1">
    <citation type="submission" date="2023-08" db="EMBL/GenBank/DDBJ databases">
        <title>Black Yeasts Isolated from many extreme environments.</title>
        <authorList>
            <person name="Coleine C."/>
            <person name="Stajich J.E."/>
            <person name="Selbmann L."/>
        </authorList>
    </citation>
    <scope>NUCLEOTIDE SEQUENCE [LARGE SCALE GENOMIC DNA]</scope>
    <source>
        <strain evidence="2 3">CCFEE 6328</strain>
    </source>
</reference>
<comment type="caution">
    <text evidence="2">The sequence shown here is derived from an EMBL/GenBank/DDBJ whole genome shotgun (WGS) entry which is preliminary data.</text>
</comment>
<feature type="compositionally biased region" description="Low complexity" evidence="1">
    <location>
        <begin position="130"/>
        <end position="139"/>
    </location>
</feature>
<evidence type="ECO:0000313" key="2">
    <source>
        <dbReference type="EMBL" id="KAK5055625.1"/>
    </source>
</evidence>
<keyword evidence="3" id="KW-1185">Reference proteome</keyword>
<dbReference type="Proteomes" id="UP001345691">
    <property type="component" value="Unassembled WGS sequence"/>
</dbReference>